<dbReference type="Proteomes" id="UP000248423">
    <property type="component" value="Unassembled WGS sequence"/>
</dbReference>
<proteinExistence type="predicted"/>
<dbReference type="PANTHER" id="PTHR45657:SF20">
    <property type="entry name" value="CRAL_TRIO DOMAIN PROTEIN (AFU_ORTHOLOGUE AFUA_5G00680)"/>
    <property type="match status" value="1"/>
</dbReference>
<dbReference type="PROSITE" id="PS50191">
    <property type="entry name" value="CRAL_TRIO"/>
    <property type="match status" value="1"/>
</dbReference>
<dbReference type="VEuPathDB" id="FungiDB:BO78DRAFT_391127"/>
<dbReference type="SUPFAM" id="SSF46938">
    <property type="entry name" value="CRAL/TRIO N-terminal domain"/>
    <property type="match status" value="1"/>
</dbReference>
<dbReference type="EMBL" id="KZ826416">
    <property type="protein sequence ID" value="PYI01418.1"/>
    <property type="molecule type" value="Genomic_DNA"/>
</dbReference>
<sequence length="345" mass="38836">MGELATDQTATLAAFKASCAEEGLLAPREGLQDGDVSDGINDDSTLLRYLEARKMDSTSALEQFQEATKFHTEKHILRLYDLVSLEDYEETRKMYPHWTGRRDRRGQPILVFDIAHWGSSTIAAWQKTRQTPCHIDFSSTASVNPAMIQRAAIHFDTVTRFVLPLCSALRDRPDPETPITKAVYILDASSLGIKQSWDLRDVIRDISSLLTTCYPETIDKIFVGNAPFYFPKIWAFLKNFVDPVTAEKLVITRSADAYATMLTQMDHDEIPSPFGGGFKFTTGMLPDLDEALRQALQWSSGSNEGLPRGPIKWMEDEQGRRRAVATGRIDDQQRTEEVAVLRVQA</sequence>
<dbReference type="InterPro" id="IPR036865">
    <property type="entry name" value="CRAL-TRIO_dom_sf"/>
</dbReference>
<evidence type="ECO:0000313" key="2">
    <source>
        <dbReference type="EMBL" id="PYI01418.1"/>
    </source>
</evidence>
<dbReference type="Gene3D" id="3.40.525.10">
    <property type="entry name" value="CRAL-TRIO lipid binding domain"/>
    <property type="match status" value="1"/>
</dbReference>
<evidence type="ECO:0000313" key="3">
    <source>
        <dbReference type="Proteomes" id="UP000248423"/>
    </source>
</evidence>
<name>A0A319E4H0_ASPSB</name>
<dbReference type="InterPro" id="IPR051026">
    <property type="entry name" value="PI/PC_transfer"/>
</dbReference>
<gene>
    <name evidence="2" type="ORF">BO78DRAFT_391127</name>
</gene>
<dbReference type="AlphaFoldDB" id="A0A319E4H0"/>
<dbReference type="CDD" id="cd00170">
    <property type="entry name" value="SEC14"/>
    <property type="match status" value="1"/>
</dbReference>
<dbReference type="InterPro" id="IPR001251">
    <property type="entry name" value="CRAL-TRIO_dom"/>
</dbReference>
<dbReference type="InterPro" id="IPR036273">
    <property type="entry name" value="CRAL/TRIO_N_dom_sf"/>
</dbReference>
<accession>A0A319E4H0</accession>
<reference evidence="2 3" key="1">
    <citation type="submission" date="2018-02" db="EMBL/GenBank/DDBJ databases">
        <title>The genomes of Aspergillus section Nigri reveals drivers in fungal speciation.</title>
        <authorList>
            <consortium name="DOE Joint Genome Institute"/>
            <person name="Vesth T.C."/>
            <person name="Nybo J."/>
            <person name="Theobald S."/>
            <person name="Brandl J."/>
            <person name="Frisvad J.C."/>
            <person name="Nielsen K.F."/>
            <person name="Lyhne E.K."/>
            <person name="Kogle M.E."/>
            <person name="Kuo A."/>
            <person name="Riley R."/>
            <person name="Clum A."/>
            <person name="Nolan M."/>
            <person name="Lipzen A."/>
            <person name="Salamov A."/>
            <person name="Henrissat B."/>
            <person name="Wiebenga A."/>
            <person name="De vries R.P."/>
            <person name="Grigoriev I.V."/>
            <person name="Mortensen U.H."/>
            <person name="Andersen M.R."/>
            <person name="Baker S.E."/>
        </authorList>
    </citation>
    <scope>NUCLEOTIDE SEQUENCE [LARGE SCALE GENOMIC DNA]</scope>
    <source>
        <strain evidence="2 3">CBS 121057</strain>
    </source>
</reference>
<dbReference type="Pfam" id="PF00650">
    <property type="entry name" value="CRAL_TRIO"/>
    <property type="match status" value="1"/>
</dbReference>
<protein>
    <submittedName>
        <fullName evidence="2">CRAL/TRIO domain-containing protein</fullName>
    </submittedName>
</protein>
<dbReference type="STRING" id="1448318.A0A319E4H0"/>
<dbReference type="SUPFAM" id="SSF52087">
    <property type="entry name" value="CRAL/TRIO domain"/>
    <property type="match status" value="1"/>
</dbReference>
<organism evidence="2 3">
    <name type="scientific">Aspergillus sclerotiicarbonarius (strain CBS 121057 / IBT 28362)</name>
    <dbReference type="NCBI Taxonomy" id="1448318"/>
    <lineage>
        <taxon>Eukaryota</taxon>
        <taxon>Fungi</taxon>
        <taxon>Dikarya</taxon>
        <taxon>Ascomycota</taxon>
        <taxon>Pezizomycotina</taxon>
        <taxon>Eurotiomycetes</taxon>
        <taxon>Eurotiomycetidae</taxon>
        <taxon>Eurotiales</taxon>
        <taxon>Aspergillaceae</taxon>
        <taxon>Aspergillus</taxon>
        <taxon>Aspergillus subgen. Circumdati</taxon>
    </lineage>
</organism>
<evidence type="ECO:0000259" key="1">
    <source>
        <dbReference type="PROSITE" id="PS50191"/>
    </source>
</evidence>
<dbReference type="OrthoDB" id="30289at2759"/>
<dbReference type="SMART" id="SM00516">
    <property type="entry name" value="SEC14"/>
    <property type="match status" value="1"/>
</dbReference>
<keyword evidence="3" id="KW-1185">Reference proteome</keyword>
<dbReference type="Gene3D" id="1.10.8.20">
    <property type="entry name" value="N-terminal domain of phosphatidylinositol transfer protein sec14p"/>
    <property type="match status" value="1"/>
</dbReference>
<feature type="domain" description="CRAL-TRIO" evidence="1">
    <location>
        <begin position="87"/>
        <end position="282"/>
    </location>
</feature>
<dbReference type="PANTHER" id="PTHR45657">
    <property type="entry name" value="CRAL-TRIO DOMAIN-CONTAINING PROTEIN YKL091C-RELATED"/>
    <property type="match status" value="1"/>
</dbReference>